<protein>
    <submittedName>
        <fullName evidence="1">Uncharacterized protein</fullName>
    </submittedName>
</protein>
<proteinExistence type="predicted"/>
<accession>A0ABQ7Y1Q9</accession>
<keyword evidence="2" id="KW-1185">Reference proteome</keyword>
<evidence type="ECO:0000313" key="1">
    <source>
        <dbReference type="EMBL" id="KAH0862111.1"/>
    </source>
</evidence>
<evidence type="ECO:0000313" key="2">
    <source>
        <dbReference type="Proteomes" id="UP000824890"/>
    </source>
</evidence>
<reference evidence="1 2" key="1">
    <citation type="submission" date="2021-05" db="EMBL/GenBank/DDBJ databases">
        <title>Genome Assembly of Synthetic Allotetraploid Brassica napus Reveals Homoeologous Exchanges between Subgenomes.</title>
        <authorList>
            <person name="Davis J.T."/>
        </authorList>
    </citation>
    <scope>NUCLEOTIDE SEQUENCE [LARGE SCALE GENOMIC DNA]</scope>
    <source>
        <strain evidence="2">cv. Da-Ae</strain>
        <tissue evidence="1">Seedling</tissue>
    </source>
</reference>
<name>A0ABQ7Y1Q9_BRANA</name>
<organism evidence="1 2">
    <name type="scientific">Brassica napus</name>
    <name type="common">Rape</name>
    <dbReference type="NCBI Taxonomy" id="3708"/>
    <lineage>
        <taxon>Eukaryota</taxon>
        <taxon>Viridiplantae</taxon>
        <taxon>Streptophyta</taxon>
        <taxon>Embryophyta</taxon>
        <taxon>Tracheophyta</taxon>
        <taxon>Spermatophyta</taxon>
        <taxon>Magnoliopsida</taxon>
        <taxon>eudicotyledons</taxon>
        <taxon>Gunneridae</taxon>
        <taxon>Pentapetalae</taxon>
        <taxon>rosids</taxon>
        <taxon>malvids</taxon>
        <taxon>Brassicales</taxon>
        <taxon>Brassicaceae</taxon>
        <taxon>Brassiceae</taxon>
        <taxon>Brassica</taxon>
    </lineage>
</organism>
<sequence length="338" mass="39227">RNVKNGGELMGIDLLFLEEKVRLLLEIPATTLRSYQFDSHIQAEREIVRRVESTKIEMYPMAVTTLLYSHGNAADIFQMYELFIELTIQLHKWGYDVCSLSTPSRKRCDDVCVRPSVLNAPFQIPTGYFMKMCFSDFMYLFFGLLFDSVLCRYNTFVLSVWRNIYSYRSNLPKFFLTLCLHLLIATNKRLVSPVFLHHDSVINLLARKSRRPLLILPTVDHLCGVLFTLYRSPMTISLTGNSNIKPLNVSQALNTGLLQFLLNLMCTRPMRNASLNPFRYARTPIVLTHSFLLLDDSSIDEKLLAPKFCCLFSHHARYWLLLHSLVKFVETVRRVCYD</sequence>
<gene>
    <name evidence="1" type="ORF">HID58_079322</name>
</gene>
<dbReference type="EMBL" id="JAGKQM010000018">
    <property type="protein sequence ID" value="KAH0862111.1"/>
    <property type="molecule type" value="Genomic_DNA"/>
</dbReference>
<comment type="caution">
    <text evidence="1">The sequence shown here is derived from an EMBL/GenBank/DDBJ whole genome shotgun (WGS) entry which is preliminary data.</text>
</comment>
<dbReference type="Proteomes" id="UP000824890">
    <property type="component" value="Unassembled WGS sequence"/>
</dbReference>
<feature type="non-terminal residue" evidence="1">
    <location>
        <position position="1"/>
    </location>
</feature>